<dbReference type="AlphaFoldDB" id="A0A2D1U4H6"/>
<dbReference type="OrthoDB" id="287565at2"/>
<dbReference type="CDD" id="cd07814">
    <property type="entry name" value="SRPBCC_CalC_Aha1-like"/>
    <property type="match status" value="2"/>
</dbReference>
<dbReference type="EMBL" id="CP024091">
    <property type="protein sequence ID" value="ATP56513.1"/>
    <property type="molecule type" value="Genomic_DNA"/>
</dbReference>
<name>A0A2D1U4H6_9SPHI</name>
<gene>
    <name evidence="3" type="ORF">CPT03_08520</name>
</gene>
<accession>A0A2D1U4H6</accession>
<comment type="similarity">
    <text evidence="1">Belongs to the AHA1 family.</text>
</comment>
<dbReference type="SUPFAM" id="SSF55961">
    <property type="entry name" value="Bet v1-like"/>
    <property type="match status" value="2"/>
</dbReference>
<feature type="domain" description="Activator of Hsp90 ATPase homologue 1/2-like C-terminal" evidence="2">
    <location>
        <begin position="180"/>
        <end position="297"/>
    </location>
</feature>
<proteinExistence type="inferred from homology"/>
<reference evidence="3 4" key="1">
    <citation type="submission" date="2017-10" db="EMBL/GenBank/DDBJ databases">
        <title>Whole genome of Pedobacter ginsengisoli T01R-27 isolated from tomato rhizosphere.</title>
        <authorList>
            <person name="Weon H.-Y."/>
            <person name="Lee S.A."/>
            <person name="Sang M.K."/>
            <person name="Song J."/>
        </authorList>
    </citation>
    <scope>NUCLEOTIDE SEQUENCE [LARGE SCALE GENOMIC DNA]</scope>
    <source>
        <strain evidence="3 4">T01R-27</strain>
    </source>
</reference>
<dbReference type="Proteomes" id="UP000223749">
    <property type="component" value="Chromosome"/>
</dbReference>
<keyword evidence="4" id="KW-1185">Reference proteome</keyword>
<dbReference type="Gene3D" id="3.30.530.20">
    <property type="match status" value="2"/>
</dbReference>
<evidence type="ECO:0000313" key="4">
    <source>
        <dbReference type="Proteomes" id="UP000223749"/>
    </source>
</evidence>
<sequence>MKNEDFTTTILVDAAAQDVFNAINNVRGWWSENIDGDTNKLNSEFLYHYQDVHRAKMKIIEYVSNKKVVWHVLDNYFKFTKDETEWKDTNVIFEISEKDGKTQLKFTHQGLVPDYECFNVCHDAWTHYIQGSLKDLILTGKGGATPKEVAETDGNTELAEKESSTKQMNSKSIYHKLQIDAPVETVYGALTTQKGLAGWWTPETIAKPEVGSVSRFAFGPTYFKEIEVTELKPYGSIKWLCLKAHEEWVGTTITFELEPNRKGSSLLFHHDGWAECTPEFAACSFDWALFLRSLKLLCETGKGLPYPDFNK</sequence>
<evidence type="ECO:0000313" key="3">
    <source>
        <dbReference type="EMBL" id="ATP56513.1"/>
    </source>
</evidence>
<evidence type="ECO:0000256" key="1">
    <source>
        <dbReference type="ARBA" id="ARBA00006817"/>
    </source>
</evidence>
<feature type="domain" description="Activator of Hsp90 ATPase homologue 1/2-like C-terminal" evidence="2">
    <location>
        <begin position="26"/>
        <end position="136"/>
    </location>
</feature>
<dbReference type="KEGG" id="pgs:CPT03_08520"/>
<protein>
    <submittedName>
        <fullName evidence="3">ATPase</fullName>
    </submittedName>
</protein>
<dbReference type="Pfam" id="PF08327">
    <property type="entry name" value="AHSA1"/>
    <property type="match status" value="2"/>
</dbReference>
<dbReference type="InterPro" id="IPR013538">
    <property type="entry name" value="ASHA1/2-like_C"/>
</dbReference>
<organism evidence="3 4">
    <name type="scientific">Pedobacter ginsengisoli</name>
    <dbReference type="NCBI Taxonomy" id="363852"/>
    <lineage>
        <taxon>Bacteria</taxon>
        <taxon>Pseudomonadati</taxon>
        <taxon>Bacteroidota</taxon>
        <taxon>Sphingobacteriia</taxon>
        <taxon>Sphingobacteriales</taxon>
        <taxon>Sphingobacteriaceae</taxon>
        <taxon>Pedobacter</taxon>
    </lineage>
</organism>
<dbReference type="InterPro" id="IPR023393">
    <property type="entry name" value="START-like_dom_sf"/>
</dbReference>
<dbReference type="RefSeq" id="WP_099438455.1">
    <property type="nucleotide sequence ID" value="NZ_CP024091.1"/>
</dbReference>
<evidence type="ECO:0000259" key="2">
    <source>
        <dbReference type="Pfam" id="PF08327"/>
    </source>
</evidence>